<dbReference type="STRING" id="1123243.SAMN02745190_00362"/>
<dbReference type="SUPFAM" id="SSF55874">
    <property type="entry name" value="ATPase domain of HSP90 chaperone/DNA topoisomerase II/histidine kinase"/>
    <property type="match status" value="1"/>
</dbReference>
<dbReference type="OrthoDB" id="9773869at2"/>
<evidence type="ECO:0000256" key="1">
    <source>
        <dbReference type="SAM" id="Phobius"/>
    </source>
</evidence>
<dbReference type="InterPro" id="IPR032834">
    <property type="entry name" value="NatK-like_C"/>
</dbReference>
<dbReference type="EMBL" id="FQUG01000002">
    <property type="protein sequence ID" value="SHE39327.1"/>
    <property type="molecule type" value="Genomic_DNA"/>
</dbReference>
<gene>
    <name evidence="3" type="ORF">SAMN02745190_00362</name>
</gene>
<dbReference type="InterPro" id="IPR036890">
    <property type="entry name" value="HATPase_C_sf"/>
</dbReference>
<keyword evidence="1" id="KW-0472">Membrane</keyword>
<feature type="domain" description="Sensor histidine kinase NatK-like C-terminal" evidence="2">
    <location>
        <begin position="342"/>
        <end position="435"/>
    </location>
</feature>
<feature type="transmembrane region" description="Helical" evidence="1">
    <location>
        <begin position="102"/>
        <end position="124"/>
    </location>
</feature>
<dbReference type="CDD" id="cd16935">
    <property type="entry name" value="HATPase_AgrC-ComD-like"/>
    <property type="match status" value="1"/>
</dbReference>
<keyword evidence="4" id="KW-1185">Reference proteome</keyword>
<name>A0A1M4T4S0_9FIRM</name>
<feature type="transmembrane region" description="Helical" evidence="1">
    <location>
        <begin position="168"/>
        <end position="187"/>
    </location>
</feature>
<keyword evidence="1" id="KW-1133">Transmembrane helix</keyword>
<dbReference type="Pfam" id="PF14501">
    <property type="entry name" value="HATPase_c_5"/>
    <property type="match status" value="1"/>
</dbReference>
<feature type="transmembrane region" description="Helical" evidence="1">
    <location>
        <begin position="70"/>
        <end position="90"/>
    </location>
</feature>
<evidence type="ECO:0000313" key="3">
    <source>
        <dbReference type="EMBL" id="SHE39327.1"/>
    </source>
</evidence>
<dbReference type="Gene3D" id="3.30.565.10">
    <property type="entry name" value="Histidine kinase-like ATPase, C-terminal domain"/>
    <property type="match status" value="1"/>
</dbReference>
<dbReference type="RefSeq" id="WP_072934463.1">
    <property type="nucleotide sequence ID" value="NZ_FQUG01000002.1"/>
</dbReference>
<feature type="transmembrane region" description="Helical" evidence="1">
    <location>
        <begin position="38"/>
        <end position="58"/>
    </location>
</feature>
<evidence type="ECO:0000259" key="2">
    <source>
        <dbReference type="Pfam" id="PF14501"/>
    </source>
</evidence>
<dbReference type="Proteomes" id="UP000184404">
    <property type="component" value="Unassembled WGS sequence"/>
</dbReference>
<reference evidence="3 4" key="1">
    <citation type="submission" date="2016-11" db="EMBL/GenBank/DDBJ databases">
        <authorList>
            <person name="Jaros S."/>
            <person name="Januszkiewicz K."/>
            <person name="Wedrychowicz H."/>
        </authorList>
    </citation>
    <scope>NUCLEOTIDE SEQUENCE [LARGE SCALE GENOMIC DNA]</scope>
    <source>
        <strain evidence="3 4">DSM 10502</strain>
    </source>
</reference>
<feature type="transmembrane region" description="Helical" evidence="1">
    <location>
        <begin position="199"/>
        <end position="217"/>
    </location>
</feature>
<protein>
    <submittedName>
        <fullName evidence="3">GHKL domain-containing protein</fullName>
    </submittedName>
</protein>
<dbReference type="AlphaFoldDB" id="A0A1M4T4S0"/>
<feature type="transmembrane region" description="Helical" evidence="1">
    <location>
        <begin position="130"/>
        <end position="147"/>
    </location>
</feature>
<keyword evidence="1" id="KW-0812">Transmembrane</keyword>
<organism evidence="3 4">
    <name type="scientific">Schwartzia succinivorans DSM 10502</name>
    <dbReference type="NCBI Taxonomy" id="1123243"/>
    <lineage>
        <taxon>Bacteria</taxon>
        <taxon>Bacillati</taxon>
        <taxon>Bacillota</taxon>
        <taxon>Negativicutes</taxon>
        <taxon>Selenomonadales</taxon>
        <taxon>Selenomonadaceae</taxon>
        <taxon>Schwartzia</taxon>
    </lineage>
</organism>
<sequence length="446" mass="51164">MTFIIGMALGITLIQLIGAYLRYLPFESKLSFEERVRLWKYFLLWAPVTLTIYAIYFYHTGLDAESFKRVQFFGWLPFFAFSLIVIRHEVTHHIFVVGMQMLWYFLLHTLSGALILTLLPPFFGTGAYRLTTQTAIYVALFLVFLPLEKPLFRKLLPPHLFSGSKLENWCFAIFPFGLCSTPLIMLIDRPLMHTKSDILLRFALFFWGVILYQYSLYAGERAARIQSDLHTNELVTQQLEALKTHAAMLQSRAEDVQRVRHDLRHYNRLLATLLESGEVEKALELVKSQDKELLAQPIAAYCKSPIVNAALTVYIKLAQKDGIRISCEVNLKDDALNEADNDLSILLSNVIENAVIASRRQPEGEREIRISLACTNHEYALVVENRCSTPLLFGDDGLPVAKESGHGTGMISLRSFSRKYNAEVLFEQTDGWVRLFMYWNETKQES</sequence>
<feature type="transmembrane region" description="Helical" evidence="1">
    <location>
        <begin position="6"/>
        <end position="26"/>
    </location>
</feature>
<accession>A0A1M4T4S0</accession>
<proteinExistence type="predicted"/>
<evidence type="ECO:0000313" key="4">
    <source>
        <dbReference type="Proteomes" id="UP000184404"/>
    </source>
</evidence>